<gene>
    <name evidence="3" type="ordered locus">CPS_0318</name>
</gene>
<proteinExistence type="predicted"/>
<dbReference type="Proteomes" id="UP000000547">
    <property type="component" value="Chromosome"/>
</dbReference>
<keyword evidence="2" id="KW-0472">Membrane</keyword>
<evidence type="ECO:0000313" key="3">
    <source>
        <dbReference type="EMBL" id="AAZ25449.1"/>
    </source>
</evidence>
<keyword evidence="1" id="KW-0175">Coiled coil</keyword>
<dbReference type="AlphaFoldDB" id="Q48A29"/>
<evidence type="ECO:0000256" key="2">
    <source>
        <dbReference type="SAM" id="Phobius"/>
    </source>
</evidence>
<dbReference type="EMBL" id="CP000083">
    <property type="protein sequence ID" value="AAZ25449.1"/>
    <property type="molecule type" value="Genomic_DNA"/>
</dbReference>
<keyword evidence="2" id="KW-0812">Transmembrane</keyword>
<dbReference type="HOGENOM" id="CLU_2011351_0_0_6"/>
<reference evidence="3" key="1">
    <citation type="journal article" date="2005" name="Proc. Natl. Acad. Sci. U.S.A.">
        <title>The psychrophilic lifestyle as revealed by the genome sequence of Colwellia psychrerythraea 34H through genomic and proteomic analyses.</title>
        <authorList>
            <person name="Methe B.A."/>
            <person name="Nelson K.E."/>
            <person name="Deming J.W."/>
            <person name="Momen B."/>
            <person name="Melamud E."/>
            <person name="Zhang X."/>
            <person name="Moult J."/>
            <person name="Madupu R."/>
            <person name="Nelson W.C."/>
            <person name="Dodson R.J."/>
            <person name="Brinkac L.M."/>
            <person name="Daugherty S.C."/>
            <person name="Durkin A.S."/>
            <person name="DeBoy R.T."/>
            <person name="Kolonay J.F."/>
            <person name="Sullivan S.A."/>
            <person name="Zhou L."/>
            <person name="Davidsen T.M."/>
            <person name="Wu M."/>
            <person name="Huston A.L."/>
            <person name="Lewis M."/>
            <person name="Weaver B."/>
            <person name="Weidman J.F."/>
            <person name="Khouri H."/>
            <person name="Utterback T.R."/>
            <person name="Feldblyum T.V."/>
            <person name="Fraser C.M."/>
        </authorList>
    </citation>
    <scope>NUCLEOTIDE SEQUENCE [LARGE SCALE GENOMIC DNA]</scope>
    <source>
        <strain evidence="3">34H</strain>
    </source>
</reference>
<evidence type="ECO:0000313" key="4">
    <source>
        <dbReference type="Proteomes" id="UP000000547"/>
    </source>
</evidence>
<name>Q48A29_COLP3</name>
<feature type="coiled-coil region" evidence="1">
    <location>
        <begin position="93"/>
        <end position="120"/>
    </location>
</feature>
<sequence length="123" mass="13937">MKVTTSVASLEKNQYFVVFLLTCLILVGRLIVDYFSFKSRELLNLADDDFVNARDDQKFAQNTDIANVMATLTKTQQQLADSKAREKKVSAEKNEAIKKLLSLQHELDEAKADIDILNKITIN</sequence>
<organism evidence="3 4">
    <name type="scientific">Colwellia psychrerythraea (strain 34H / ATCC BAA-681)</name>
    <name type="common">Vibrio psychroerythus</name>
    <dbReference type="NCBI Taxonomy" id="167879"/>
    <lineage>
        <taxon>Bacteria</taxon>
        <taxon>Pseudomonadati</taxon>
        <taxon>Pseudomonadota</taxon>
        <taxon>Gammaproteobacteria</taxon>
        <taxon>Alteromonadales</taxon>
        <taxon>Colwelliaceae</taxon>
        <taxon>Colwellia</taxon>
    </lineage>
</organism>
<feature type="transmembrane region" description="Helical" evidence="2">
    <location>
        <begin position="15"/>
        <end position="32"/>
    </location>
</feature>
<accession>Q48A29</accession>
<keyword evidence="2" id="KW-1133">Transmembrane helix</keyword>
<dbReference type="KEGG" id="cps:CPS_0318"/>
<evidence type="ECO:0000256" key="1">
    <source>
        <dbReference type="SAM" id="Coils"/>
    </source>
</evidence>
<protein>
    <submittedName>
        <fullName evidence="3">Uncharacterized protein</fullName>
    </submittedName>
</protein>